<dbReference type="GO" id="GO:0015074">
    <property type="term" value="P:DNA integration"/>
    <property type="evidence" value="ECO:0007669"/>
    <property type="project" value="InterPro"/>
</dbReference>
<dbReference type="eggNOG" id="arCOG01244">
    <property type="taxonomic scope" value="Archaea"/>
</dbReference>
<evidence type="ECO:0000313" key="4">
    <source>
        <dbReference type="EMBL" id="BAD84803.1"/>
    </source>
</evidence>
<dbReference type="AlphaFoldDB" id="Q5JDM7"/>
<dbReference type="EnsemblBacteria" id="BAD84803">
    <property type="protein sequence ID" value="BAD84803"/>
    <property type="gene ID" value="TK0614"/>
</dbReference>
<dbReference type="GO" id="GO:0003677">
    <property type="term" value="F:DNA binding"/>
    <property type="evidence" value="ECO:0007669"/>
    <property type="project" value="UniProtKB-UniRule"/>
</dbReference>
<sequence length="317" mass="37227">MNPGRGLERQKGTSSPDISLNEKWSQLQDAYAKWLSLRVSTEETKFRYISTLEKFFNTYAIKTYEDLQEILAETGYKRHITKALRSFAKFLRNRGIITRDQYLDLKEIIWVKPTHPRKVNVPDAQIREALKYYEQKDPILATIYKTLVFSGLRLKAVIELFNEFDPEKLILPREYPNIAKYPIHKQKGQKKAFYAYLPRDFALTELEQLPLDYEHVKNRLRVKLRSVRNTEKSVQFSAAAVREWFATFLARKGCPFEVINFIQGRAERGVLEKHYLNLEILADEWYSSVVDDLKLVLEGGWRSKRAKLGISLRGEEK</sequence>
<dbReference type="InterPro" id="IPR011010">
    <property type="entry name" value="DNA_brk_join_enz"/>
</dbReference>
<evidence type="ECO:0000313" key="5">
    <source>
        <dbReference type="Proteomes" id="UP000000536"/>
    </source>
</evidence>
<proteinExistence type="predicted"/>
<dbReference type="Proteomes" id="UP000000536">
    <property type="component" value="Chromosome"/>
</dbReference>
<dbReference type="InterPro" id="IPR031857">
    <property type="entry name" value="Integrase_SSV1_C"/>
</dbReference>
<protein>
    <submittedName>
        <fullName evidence="4">SSV1 integrase homolog, C-fragment</fullName>
    </submittedName>
</protein>
<dbReference type="OrthoDB" id="40845at2157"/>
<organism evidence="4 5">
    <name type="scientific">Thermococcus kodakarensis (strain ATCC BAA-918 / JCM 12380 / KOD1)</name>
    <name type="common">Pyrococcus kodakaraensis (strain KOD1)</name>
    <dbReference type="NCBI Taxonomy" id="69014"/>
    <lineage>
        <taxon>Archaea</taxon>
        <taxon>Methanobacteriati</taxon>
        <taxon>Methanobacteriota</taxon>
        <taxon>Thermococci</taxon>
        <taxon>Thermococcales</taxon>
        <taxon>Thermococcaceae</taxon>
        <taxon>Thermococcus</taxon>
    </lineage>
</organism>
<evidence type="ECO:0000259" key="3">
    <source>
        <dbReference type="PROSITE" id="PS51900"/>
    </source>
</evidence>
<dbReference type="STRING" id="69014.TK0614"/>
<dbReference type="SUPFAM" id="SSF56349">
    <property type="entry name" value="DNA breaking-rejoining enzymes"/>
    <property type="match status" value="1"/>
</dbReference>
<name>Q5JDM7_THEKO</name>
<dbReference type="RefSeq" id="WP_011249565.1">
    <property type="nucleotide sequence ID" value="NC_006624.1"/>
</dbReference>
<feature type="domain" description="Core-binding (CB)" evidence="3">
    <location>
        <begin position="25"/>
        <end position="92"/>
    </location>
</feature>
<evidence type="ECO:0000256" key="2">
    <source>
        <dbReference type="PROSITE-ProRule" id="PRU01248"/>
    </source>
</evidence>
<accession>Q5JDM7</accession>
<dbReference type="EMBL" id="AP006878">
    <property type="protein sequence ID" value="BAD84803.1"/>
    <property type="molecule type" value="Genomic_DNA"/>
</dbReference>
<dbReference type="Gene3D" id="1.10.443.10">
    <property type="entry name" value="Intergrase catalytic core"/>
    <property type="match status" value="1"/>
</dbReference>
<dbReference type="GO" id="GO:0006310">
    <property type="term" value="P:DNA recombination"/>
    <property type="evidence" value="ECO:0007669"/>
    <property type="project" value="UniProtKB-KW"/>
</dbReference>
<dbReference type="GeneID" id="78447129"/>
<dbReference type="KEGG" id="tko:TK0614"/>
<keyword evidence="5" id="KW-1185">Reference proteome</keyword>
<dbReference type="InParanoid" id="Q5JDM7"/>
<gene>
    <name evidence="4" type="ordered locus">TK0614</name>
</gene>
<dbReference type="HOGENOM" id="CLU_062372_0_0_2"/>
<dbReference type="PROSITE" id="PS51900">
    <property type="entry name" value="CB"/>
    <property type="match status" value="1"/>
</dbReference>
<dbReference type="PhylomeDB" id="Q5JDM7"/>
<dbReference type="InterPro" id="IPR044068">
    <property type="entry name" value="CB"/>
</dbReference>
<dbReference type="Pfam" id="PF16795">
    <property type="entry name" value="Phage_integr_3"/>
    <property type="match status" value="1"/>
</dbReference>
<evidence type="ECO:0000256" key="1">
    <source>
        <dbReference type="ARBA" id="ARBA00023172"/>
    </source>
</evidence>
<reference evidence="4 5" key="1">
    <citation type="journal article" date="2005" name="Genome Res.">
        <title>Complete genome sequence of the hyperthermophilic archaeon Thermococcus kodakaraensis KOD1 and comparison with Pyrococcus genomes.</title>
        <authorList>
            <person name="Fukui T."/>
            <person name="Atomi H."/>
            <person name="Kanai T."/>
            <person name="Matsumi R."/>
            <person name="Fujiwara S."/>
            <person name="Imanaka T."/>
        </authorList>
    </citation>
    <scope>NUCLEOTIDE SEQUENCE [LARGE SCALE GENOMIC DNA]</scope>
    <source>
        <strain evidence="5">ATCC BAA-918 / JCM 12380 / KOD1</strain>
    </source>
</reference>
<keyword evidence="2" id="KW-0238">DNA-binding</keyword>
<keyword evidence="1" id="KW-0233">DNA recombination</keyword>
<dbReference type="InterPro" id="IPR013762">
    <property type="entry name" value="Integrase-like_cat_sf"/>
</dbReference>
<dbReference type="PATRIC" id="fig|69014.16.peg.595"/>